<dbReference type="SUPFAM" id="SSF48179">
    <property type="entry name" value="6-phosphogluconate dehydrogenase C-terminal domain-like"/>
    <property type="match status" value="1"/>
</dbReference>
<dbReference type="InterPro" id="IPR015815">
    <property type="entry name" value="HIBADH-related"/>
</dbReference>
<name>A0ABT1ZDX1_9MICO</name>
<comment type="similarity">
    <text evidence="1">Belongs to the HIBADH-related family.</text>
</comment>
<dbReference type="Pfam" id="PF03446">
    <property type="entry name" value="NAD_binding_2"/>
    <property type="match status" value="1"/>
</dbReference>
<evidence type="ECO:0000256" key="1">
    <source>
        <dbReference type="ARBA" id="ARBA00009080"/>
    </source>
</evidence>
<evidence type="ECO:0000313" key="8">
    <source>
        <dbReference type="Proteomes" id="UP001205337"/>
    </source>
</evidence>
<proteinExistence type="inferred from homology"/>
<accession>A0ABT1ZDX1</accession>
<feature type="compositionally biased region" description="Low complexity" evidence="4">
    <location>
        <begin position="1"/>
        <end position="18"/>
    </location>
</feature>
<keyword evidence="3" id="KW-0520">NAD</keyword>
<sequence>MPGRRGLRGVPRLRAAQQARRHRLPGQRPGVQVMRVAVVGLGRMGGALAVRLVGAGHEVHGADPVAAVRDRLVAAGGSASPTAAEAIAAAQVVVLLLPDSNAVESVLRDPVVRSALAPDAIVVDSGSSDPARTRALAEELAAAGVDLVDAPVSGGVLGAENGTLTVMAAGPDALLDRVAPVIEVFGRVVRVGPVGAGHAVKALNNLLSASHLLLTSEAVLAGRRFGVEPSVLIDVVNGSSGRSGSSELKWPRYILPGTFDSGFALALMVKDARIAQGLLAETGVDSAVARATLAAWSHALDELAPGADHTEIARWLER</sequence>
<dbReference type="EMBL" id="JANTHX010000005">
    <property type="protein sequence ID" value="MCS0498893.1"/>
    <property type="molecule type" value="Genomic_DNA"/>
</dbReference>
<feature type="region of interest" description="Disordered" evidence="4">
    <location>
        <begin position="1"/>
        <end position="26"/>
    </location>
</feature>
<dbReference type="InterPro" id="IPR013328">
    <property type="entry name" value="6PGD_dom2"/>
</dbReference>
<dbReference type="InterPro" id="IPR008927">
    <property type="entry name" value="6-PGluconate_DH-like_C_sf"/>
</dbReference>
<dbReference type="InterPro" id="IPR036291">
    <property type="entry name" value="NAD(P)-bd_dom_sf"/>
</dbReference>
<dbReference type="InterPro" id="IPR006115">
    <property type="entry name" value="6PGDH_NADP-bd"/>
</dbReference>
<comment type="caution">
    <text evidence="7">The sequence shown here is derived from an EMBL/GenBank/DDBJ whole genome shotgun (WGS) entry which is preliminary data.</text>
</comment>
<dbReference type="Gene3D" id="1.10.1040.10">
    <property type="entry name" value="N-(1-d-carboxylethyl)-l-norvaline Dehydrogenase, domain 2"/>
    <property type="match status" value="1"/>
</dbReference>
<protein>
    <submittedName>
        <fullName evidence="7">NAD(P)-dependent oxidoreductase</fullName>
    </submittedName>
</protein>
<dbReference type="Gene3D" id="3.40.50.720">
    <property type="entry name" value="NAD(P)-binding Rossmann-like Domain"/>
    <property type="match status" value="1"/>
</dbReference>
<feature type="domain" description="3-hydroxyisobutyrate dehydrogenase-like NAD-binding" evidence="6">
    <location>
        <begin position="195"/>
        <end position="316"/>
    </location>
</feature>
<keyword evidence="2" id="KW-0560">Oxidoreductase</keyword>
<dbReference type="PIRSF" id="PIRSF000103">
    <property type="entry name" value="HIBADH"/>
    <property type="match status" value="1"/>
</dbReference>
<organism evidence="7 8">
    <name type="scientific">Protaetiibacter mangrovi</name>
    <dbReference type="NCBI Taxonomy" id="2970926"/>
    <lineage>
        <taxon>Bacteria</taxon>
        <taxon>Bacillati</taxon>
        <taxon>Actinomycetota</taxon>
        <taxon>Actinomycetes</taxon>
        <taxon>Micrococcales</taxon>
        <taxon>Microbacteriaceae</taxon>
        <taxon>Protaetiibacter</taxon>
    </lineage>
</organism>
<keyword evidence="8" id="KW-1185">Reference proteome</keyword>
<evidence type="ECO:0000256" key="4">
    <source>
        <dbReference type="SAM" id="MobiDB-lite"/>
    </source>
</evidence>
<dbReference type="RefSeq" id="WP_258798421.1">
    <property type="nucleotide sequence ID" value="NZ_JANTHX010000005.1"/>
</dbReference>
<dbReference type="PANTHER" id="PTHR22981">
    <property type="entry name" value="3-HYDROXYISOBUTYRATE DEHYDROGENASE-RELATED"/>
    <property type="match status" value="1"/>
</dbReference>
<evidence type="ECO:0000256" key="2">
    <source>
        <dbReference type="ARBA" id="ARBA00023002"/>
    </source>
</evidence>
<reference evidence="7 8" key="1">
    <citation type="submission" date="2022-08" db="EMBL/GenBank/DDBJ databases">
        <authorList>
            <person name="Li F."/>
        </authorList>
    </citation>
    <scope>NUCLEOTIDE SEQUENCE [LARGE SCALE GENOMIC DNA]</scope>
    <source>
        <strain evidence="7 8">10F1B-8-1</strain>
    </source>
</reference>
<evidence type="ECO:0000259" key="6">
    <source>
        <dbReference type="Pfam" id="PF14833"/>
    </source>
</evidence>
<evidence type="ECO:0000256" key="3">
    <source>
        <dbReference type="ARBA" id="ARBA00023027"/>
    </source>
</evidence>
<evidence type="ECO:0000313" key="7">
    <source>
        <dbReference type="EMBL" id="MCS0498893.1"/>
    </source>
</evidence>
<evidence type="ECO:0000259" key="5">
    <source>
        <dbReference type="Pfam" id="PF03446"/>
    </source>
</evidence>
<dbReference type="SUPFAM" id="SSF51735">
    <property type="entry name" value="NAD(P)-binding Rossmann-fold domains"/>
    <property type="match status" value="1"/>
</dbReference>
<dbReference type="InterPro" id="IPR029154">
    <property type="entry name" value="HIBADH-like_NADP-bd"/>
</dbReference>
<dbReference type="Pfam" id="PF14833">
    <property type="entry name" value="NAD_binding_11"/>
    <property type="match status" value="1"/>
</dbReference>
<dbReference type="Proteomes" id="UP001205337">
    <property type="component" value="Unassembled WGS sequence"/>
</dbReference>
<dbReference type="PANTHER" id="PTHR22981:SF7">
    <property type="entry name" value="3-HYDROXYISOBUTYRATE DEHYDROGENASE, MITOCHONDRIAL"/>
    <property type="match status" value="1"/>
</dbReference>
<feature type="domain" description="6-phosphogluconate dehydrogenase NADP-binding" evidence="5">
    <location>
        <begin position="35"/>
        <end position="190"/>
    </location>
</feature>
<gene>
    <name evidence="7" type="ORF">NUH29_04930</name>
</gene>